<dbReference type="PROSITE" id="PS00107">
    <property type="entry name" value="PROTEIN_KINASE_ATP"/>
    <property type="match status" value="1"/>
</dbReference>
<dbReference type="FunFam" id="1.10.510.10:FF:000095">
    <property type="entry name" value="protein STRUBBELIG-RECEPTOR FAMILY 8"/>
    <property type="match status" value="1"/>
</dbReference>
<keyword evidence="3 9" id="KW-0723">Serine/threonine-protein kinase</keyword>
<dbReference type="Gene3D" id="3.30.200.20">
    <property type="entry name" value="Phosphorylase Kinase, domain 1"/>
    <property type="match status" value="1"/>
</dbReference>
<evidence type="ECO:0000256" key="4">
    <source>
        <dbReference type="ARBA" id="ARBA00022679"/>
    </source>
</evidence>
<comment type="subcellular location">
    <subcellularLocation>
        <location evidence="1">Cell membrane</location>
    </subcellularLocation>
</comment>
<evidence type="ECO:0000256" key="1">
    <source>
        <dbReference type="ARBA" id="ARBA00004236"/>
    </source>
</evidence>
<keyword evidence="7 8" id="KW-0067">ATP-binding</keyword>
<dbReference type="InterPro" id="IPR050823">
    <property type="entry name" value="Plant_Ser_Thr_Prot_Kinase"/>
</dbReference>
<reference evidence="11" key="1">
    <citation type="submission" date="2018-02" db="EMBL/GenBank/DDBJ databases">
        <title>Rhizophora mucronata_Transcriptome.</title>
        <authorList>
            <person name="Meera S.P."/>
            <person name="Sreeshan A."/>
            <person name="Augustine A."/>
        </authorList>
    </citation>
    <scope>NUCLEOTIDE SEQUENCE</scope>
    <source>
        <tissue evidence="11">Leaf</tissue>
    </source>
</reference>
<dbReference type="InterPro" id="IPR017441">
    <property type="entry name" value="Protein_kinase_ATP_BS"/>
</dbReference>
<comment type="similarity">
    <text evidence="9">Belongs to the protein kinase superfamily.</text>
</comment>
<dbReference type="SUPFAM" id="SSF56112">
    <property type="entry name" value="Protein kinase-like (PK-like)"/>
    <property type="match status" value="1"/>
</dbReference>
<sequence length="389" mass="43933">MGICWSRCCSSSRPKPDPTTLNDRHVDEDEGNTYLVNGNISGNSWRSMVSTNLISWVSRVSGSFTSIWGNTTADEDFTNWPTAENSDLRVFTFAQLTDATSNFRPDMVVGRGGFGNVYRGWIKEKVPPKGIKKTCIAIKQLSFKSMQGYKEWLSEVNFLGRLSHPNLVKLQGYYGGDEGLFLVYEFMKKGSLYKHLFRKGSVQPISWNIRMKIAVGTARGLAFLHTLDKAIIHRDFKSENILLDEFYNARIADFGLAFGGPLIENTHVTTRVMGTYGYADPVYIVTGHLTVKSDVYGFGVVLVEMLTGLPSIDNKRPRGQKMLVDWIKPYLSSRHKLKRVMDSRLEGKYSPKQASEIAQLTIRCLRAEPQLRPSMKEVVEVLENMNPSM</sequence>
<proteinExistence type="inferred from homology"/>
<keyword evidence="2" id="KW-1003">Cell membrane</keyword>
<evidence type="ECO:0000256" key="8">
    <source>
        <dbReference type="PROSITE-ProRule" id="PRU10141"/>
    </source>
</evidence>
<dbReference type="EMBL" id="GGEC01011027">
    <property type="protein sequence ID" value="MBW91510.1"/>
    <property type="molecule type" value="Transcribed_RNA"/>
</dbReference>
<keyword evidence="2" id="KW-0472">Membrane</keyword>
<dbReference type="InterPro" id="IPR008271">
    <property type="entry name" value="Ser/Thr_kinase_AS"/>
</dbReference>
<dbReference type="GO" id="GO:0004674">
    <property type="term" value="F:protein serine/threonine kinase activity"/>
    <property type="evidence" value="ECO:0007669"/>
    <property type="project" value="UniProtKB-KW"/>
</dbReference>
<accession>A0A2P2JDG9</accession>
<name>A0A2P2JDG9_RHIMU</name>
<organism evidence="11">
    <name type="scientific">Rhizophora mucronata</name>
    <name type="common">Asiatic mangrove</name>
    <dbReference type="NCBI Taxonomy" id="61149"/>
    <lineage>
        <taxon>Eukaryota</taxon>
        <taxon>Viridiplantae</taxon>
        <taxon>Streptophyta</taxon>
        <taxon>Embryophyta</taxon>
        <taxon>Tracheophyta</taxon>
        <taxon>Spermatophyta</taxon>
        <taxon>Magnoliopsida</taxon>
        <taxon>eudicotyledons</taxon>
        <taxon>Gunneridae</taxon>
        <taxon>Pentapetalae</taxon>
        <taxon>rosids</taxon>
        <taxon>fabids</taxon>
        <taxon>Malpighiales</taxon>
        <taxon>Rhizophoraceae</taxon>
        <taxon>Rhizophora</taxon>
    </lineage>
</organism>
<dbReference type="AlphaFoldDB" id="A0A2P2JDG9"/>
<keyword evidence="5 8" id="KW-0547">Nucleotide-binding</keyword>
<keyword evidence="6" id="KW-0418">Kinase</keyword>
<keyword evidence="4" id="KW-0808">Transferase</keyword>
<evidence type="ECO:0000256" key="9">
    <source>
        <dbReference type="RuleBase" id="RU000304"/>
    </source>
</evidence>
<evidence type="ECO:0000256" key="2">
    <source>
        <dbReference type="ARBA" id="ARBA00022475"/>
    </source>
</evidence>
<evidence type="ECO:0000256" key="7">
    <source>
        <dbReference type="ARBA" id="ARBA00022840"/>
    </source>
</evidence>
<evidence type="ECO:0000259" key="10">
    <source>
        <dbReference type="PROSITE" id="PS50011"/>
    </source>
</evidence>
<dbReference type="PROSITE" id="PS00108">
    <property type="entry name" value="PROTEIN_KINASE_ST"/>
    <property type="match status" value="1"/>
</dbReference>
<dbReference type="InterPro" id="IPR001245">
    <property type="entry name" value="Ser-Thr/Tyr_kinase_cat_dom"/>
</dbReference>
<dbReference type="PANTHER" id="PTHR45621">
    <property type="entry name" value="OS01G0588500 PROTEIN-RELATED"/>
    <property type="match status" value="1"/>
</dbReference>
<dbReference type="InterPro" id="IPR000719">
    <property type="entry name" value="Prot_kinase_dom"/>
</dbReference>
<dbReference type="GO" id="GO:0005524">
    <property type="term" value="F:ATP binding"/>
    <property type="evidence" value="ECO:0007669"/>
    <property type="project" value="UniProtKB-UniRule"/>
</dbReference>
<evidence type="ECO:0000313" key="11">
    <source>
        <dbReference type="EMBL" id="MBW91510.1"/>
    </source>
</evidence>
<dbReference type="PROSITE" id="PS50011">
    <property type="entry name" value="PROTEIN_KINASE_DOM"/>
    <property type="match status" value="1"/>
</dbReference>
<evidence type="ECO:0000256" key="5">
    <source>
        <dbReference type="ARBA" id="ARBA00022741"/>
    </source>
</evidence>
<feature type="domain" description="Protein kinase" evidence="10">
    <location>
        <begin position="103"/>
        <end position="389"/>
    </location>
</feature>
<protein>
    <submittedName>
        <fullName evidence="11">Uncharacterized protein MANES_12G008100</fullName>
    </submittedName>
</protein>
<feature type="binding site" evidence="8">
    <location>
        <position position="139"/>
    </location>
    <ligand>
        <name>ATP</name>
        <dbReference type="ChEBI" id="CHEBI:30616"/>
    </ligand>
</feature>
<dbReference type="Pfam" id="PF07714">
    <property type="entry name" value="PK_Tyr_Ser-Thr"/>
    <property type="match status" value="1"/>
</dbReference>
<evidence type="ECO:0000256" key="6">
    <source>
        <dbReference type="ARBA" id="ARBA00022777"/>
    </source>
</evidence>
<dbReference type="CDD" id="cd14066">
    <property type="entry name" value="STKc_IRAK"/>
    <property type="match status" value="1"/>
</dbReference>
<dbReference type="InterPro" id="IPR011009">
    <property type="entry name" value="Kinase-like_dom_sf"/>
</dbReference>
<evidence type="ECO:0000256" key="3">
    <source>
        <dbReference type="ARBA" id="ARBA00022527"/>
    </source>
</evidence>
<dbReference type="Gene3D" id="1.10.510.10">
    <property type="entry name" value="Transferase(Phosphotransferase) domain 1"/>
    <property type="match status" value="1"/>
</dbReference>